<evidence type="ECO:0000313" key="2">
    <source>
        <dbReference type="EMBL" id="CRK84761.1"/>
    </source>
</evidence>
<reference evidence="3" key="1">
    <citation type="submission" date="2015-05" db="EMBL/GenBank/DDBJ databases">
        <authorList>
            <person name="Urmite Genomes"/>
        </authorList>
    </citation>
    <scope>NUCLEOTIDE SEQUENCE [LARGE SCALE GENOMIC DNA]</scope>
    <source>
        <strain evidence="3">LF1</strain>
    </source>
</reference>
<evidence type="ECO:0000256" key="1">
    <source>
        <dbReference type="SAM" id="Phobius"/>
    </source>
</evidence>
<keyword evidence="1" id="KW-0472">Membrane</keyword>
<gene>
    <name evidence="2" type="ORF">BN000_04811</name>
</gene>
<organism evidence="2 3">
    <name type="scientific">Neobacillus massiliamazoniensis</name>
    <dbReference type="NCBI Taxonomy" id="1499688"/>
    <lineage>
        <taxon>Bacteria</taxon>
        <taxon>Bacillati</taxon>
        <taxon>Bacillota</taxon>
        <taxon>Bacilli</taxon>
        <taxon>Bacillales</taxon>
        <taxon>Bacillaceae</taxon>
        <taxon>Neobacillus</taxon>
    </lineage>
</organism>
<sequence length="61" mass="7104">MWLLISIIGVFVAIFRSISSMIKRDKKKLFGSLLMILIFGISILLFYFHIFLGINVMVFFT</sequence>
<dbReference type="AlphaFoldDB" id="A0A0U1P3K2"/>
<dbReference type="Proteomes" id="UP000199087">
    <property type="component" value="Unassembled WGS sequence"/>
</dbReference>
<evidence type="ECO:0000313" key="3">
    <source>
        <dbReference type="Proteomes" id="UP000199087"/>
    </source>
</evidence>
<accession>A0A0U1P3K2</accession>
<keyword evidence="3" id="KW-1185">Reference proteome</keyword>
<keyword evidence="1" id="KW-1133">Transmembrane helix</keyword>
<proteinExistence type="predicted"/>
<name>A0A0U1P3K2_9BACI</name>
<feature type="transmembrane region" description="Helical" evidence="1">
    <location>
        <begin position="29"/>
        <end position="60"/>
    </location>
</feature>
<dbReference type="EMBL" id="CVRB01000005">
    <property type="protein sequence ID" value="CRK84761.1"/>
    <property type="molecule type" value="Genomic_DNA"/>
</dbReference>
<protein>
    <submittedName>
        <fullName evidence="2">Uncharacterized protein</fullName>
    </submittedName>
</protein>
<keyword evidence="1" id="KW-0812">Transmembrane</keyword>
<dbReference type="STRING" id="1499688.BN000_04811"/>